<dbReference type="GO" id="GO:0015293">
    <property type="term" value="F:symporter activity"/>
    <property type="evidence" value="ECO:0007669"/>
    <property type="project" value="UniProtKB-KW"/>
</dbReference>
<dbReference type="AlphaFoldDB" id="A0ABD0P1T7"/>
<evidence type="ECO:0000256" key="15">
    <source>
        <dbReference type="ARBA" id="ARBA00033627"/>
    </source>
</evidence>
<evidence type="ECO:0000313" key="23">
    <source>
        <dbReference type="Proteomes" id="UP001529510"/>
    </source>
</evidence>
<evidence type="ECO:0000256" key="12">
    <source>
        <dbReference type="ARBA" id="ARBA00023065"/>
    </source>
</evidence>
<name>A0ABD0P1T7_CIRMR</name>
<evidence type="ECO:0000256" key="19">
    <source>
        <dbReference type="ARBA" id="ARBA00042684"/>
    </source>
</evidence>
<keyword evidence="8" id="KW-0812">Transmembrane</keyword>
<comment type="similarity">
    <text evidence="2">Belongs to the Ca(2+):cation antiporter (CaCA) (TC 2.A.19) family. SLC24A subfamily.</text>
</comment>
<keyword evidence="10" id="KW-0769">Symport</keyword>
<evidence type="ECO:0000256" key="17">
    <source>
        <dbReference type="ARBA" id="ARBA00042035"/>
    </source>
</evidence>
<keyword evidence="13" id="KW-0472">Membrane</keyword>
<evidence type="ECO:0000256" key="10">
    <source>
        <dbReference type="ARBA" id="ARBA00022847"/>
    </source>
</evidence>
<feature type="non-terminal residue" evidence="22">
    <location>
        <position position="89"/>
    </location>
</feature>
<keyword evidence="4" id="KW-0050">Antiport</keyword>
<evidence type="ECO:0000256" key="1">
    <source>
        <dbReference type="ARBA" id="ARBA00004651"/>
    </source>
</evidence>
<keyword evidence="6" id="KW-0109">Calcium transport</keyword>
<evidence type="ECO:0000256" key="11">
    <source>
        <dbReference type="ARBA" id="ARBA00022989"/>
    </source>
</evidence>
<evidence type="ECO:0000256" key="13">
    <source>
        <dbReference type="ARBA" id="ARBA00023136"/>
    </source>
</evidence>
<evidence type="ECO:0000256" key="7">
    <source>
        <dbReference type="ARBA" id="ARBA00022606"/>
    </source>
</evidence>
<reference evidence="22 23" key="1">
    <citation type="submission" date="2024-05" db="EMBL/GenBank/DDBJ databases">
        <title>Genome sequencing and assembly of Indian major carp, Cirrhinus mrigala (Hamilton, 1822).</title>
        <authorList>
            <person name="Mohindra V."/>
            <person name="Chowdhury L.M."/>
            <person name="Lal K."/>
            <person name="Jena J.K."/>
        </authorList>
    </citation>
    <scope>NUCLEOTIDE SEQUENCE [LARGE SCALE GENOMIC DNA]</scope>
    <source>
        <strain evidence="22">CM1030</strain>
        <tissue evidence="22">Blood</tissue>
    </source>
</reference>
<evidence type="ECO:0000313" key="22">
    <source>
        <dbReference type="EMBL" id="KAL0167994.1"/>
    </source>
</evidence>
<dbReference type="InterPro" id="IPR004481">
    <property type="entry name" value="K/Na/Ca-exchanger"/>
</dbReference>
<sequence length="89" mass="9848">AAEGGSEKPGGSDGSGDDDDDDDDSDEDSDEDSDDDDDDDENEDEAEEGENEEPLSLEWPDTRRKQATYLFLLPIVFPLWLTVPDVRNP</sequence>
<evidence type="ECO:0000256" key="21">
    <source>
        <dbReference type="SAM" id="MobiDB-lite"/>
    </source>
</evidence>
<evidence type="ECO:0000256" key="3">
    <source>
        <dbReference type="ARBA" id="ARBA00022448"/>
    </source>
</evidence>
<evidence type="ECO:0000256" key="8">
    <source>
        <dbReference type="ARBA" id="ARBA00022692"/>
    </source>
</evidence>
<keyword evidence="11" id="KW-1133">Transmembrane helix</keyword>
<evidence type="ECO:0000256" key="5">
    <source>
        <dbReference type="ARBA" id="ARBA00022475"/>
    </source>
</evidence>
<evidence type="ECO:0000256" key="4">
    <source>
        <dbReference type="ARBA" id="ARBA00022449"/>
    </source>
</evidence>
<evidence type="ECO:0000256" key="9">
    <source>
        <dbReference type="ARBA" id="ARBA00022837"/>
    </source>
</evidence>
<keyword evidence="14" id="KW-0844">Vision</keyword>
<evidence type="ECO:0000256" key="20">
    <source>
        <dbReference type="ARBA" id="ARBA00045976"/>
    </source>
</evidence>
<feature type="compositionally biased region" description="Acidic residues" evidence="21">
    <location>
        <begin position="15"/>
        <end position="55"/>
    </location>
</feature>
<evidence type="ECO:0000256" key="6">
    <source>
        <dbReference type="ARBA" id="ARBA00022568"/>
    </source>
</evidence>
<keyword evidence="5" id="KW-1003">Cell membrane</keyword>
<keyword evidence="23" id="KW-1185">Reference proteome</keyword>
<comment type="caution">
    <text evidence="22">The sequence shown here is derived from an EMBL/GenBank/DDBJ whole genome shotgun (WGS) entry which is preliminary data.</text>
</comment>
<protein>
    <recommendedName>
        <fullName evidence="16">Sodium/potassium/calcium exchanger 1</fullName>
    </recommendedName>
    <alternativeName>
        <fullName evidence="17">Na(+)/K(+)/Ca(2+)-exchange protein 1</fullName>
    </alternativeName>
    <alternativeName>
        <fullName evidence="18">Retinal rod Na-Ca+K exchanger</fullName>
    </alternativeName>
    <alternativeName>
        <fullName evidence="19">Solute carrier family 24 member 1</fullName>
    </alternativeName>
</protein>
<evidence type="ECO:0000256" key="14">
    <source>
        <dbReference type="ARBA" id="ARBA00023305"/>
    </source>
</evidence>
<feature type="non-terminal residue" evidence="22">
    <location>
        <position position="1"/>
    </location>
</feature>
<dbReference type="GO" id="GO:0015297">
    <property type="term" value="F:antiporter activity"/>
    <property type="evidence" value="ECO:0007669"/>
    <property type="project" value="UniProtKB-KW"/>
</dbReference>
<gene>
    <name evidence="22" type="ORF">M9458_036216</name>
</gene>
<comment type="function">
    <text evidence="20">Calcium, potassium:sodium antiporter that transports 1 Ca(2+) and 1 K(+) in exchange for 4 Na(+). Critical component of the visual transduction cascade, controlling the calcium concentration of outer segments during light and darkness. Light causes a rapid lowering of cytosolic free calcium in the outer segment of both retinal rod and cone photoreceptors and the light-induced lowering of calcium is caused by extrusion via this protein which plays a key role in the process of light adaptation.</text>
</comment>
<organism evidence="22 23">
    <name type="scientific">Cirrhinus mrigala</name>
    <name type="common">Mrigala</name>
    <dbReference type="NCBI Taxonomy" id="683832"/>
    <lineage>
        <taxon>Eukaryota</taxon>
        <taxon>Metazoa</taxon>
        <taxon>Chordata</taxon>
        <taxon>Craniata</taxon>
        <taxon>Vertebrata</taxon>
        <taxon>Euteleostomi</taxon>
        <taxon>Actinopterygii</taxon>
        <taxon>Neopterygii</taxon>
        <taxon>Teleostei</taxon>
        <taxon>Ostariophysi</taxon>
        <taxon>Cypriniformes</taxon>
        <taxon>Cyprinidae</taxon>
        <taxon>Labeoninae</taxon>
        <taxon>Labeonini</taxon>
        <taxon>Cirrhinus</taxon>
    </lineage>
</organism>
<dbReference type="PANTHER" id="PTHR10846:SF36">
    <property type="entry name" value="SODIUM_POTASSIUM_CALCIUM EXCHANGER 1"/>
    <property type="match status" value="1"/>
</dbReference>
<dbReference type="GO" id="GO:0007601">
    <property type="term" value="P:visual perception"/>
    <property type="evidence" value="ECO:0007669"/>
    <property type="project" value="UniProtKB-KW"/>
</dbReference>
<keyword evidence="3" id="KW-0813">Transport</keyword>
<dbReference type="Proteomes" id="UP001529510">
    <property type="component" value="Unassembled WGS sequence"/>
</dbReference>
<dbReference type="GO" id="GO:0005886">
    <property type="term" value="C:plasma membrane"/>
    <property type="evidence" value="ECO:0007669"/>
    <property type="project" value="UniProtKB-SubCell"/>
</dbReference>
<comment type="catalytic activity">
    <reaction evidence="15">
        <text>Ca(2+)(out) + K(+)(out) + 4 Na(+)(in) = Ca(2+)(in) + K(+)(in) + 4 Na(+)(out)</text>
        <dbReference type="Rhea" id="RHEA:69967"/>
        <dbReference type="ChEBI" id="CHEBI:29101"/>
        <dbReference type="ChEBI" id="CHEBI:29103"/>
        <dbReference type="ChEBI" id="CHEBI:29108"/>
    </reaction>
</comment>
<keyword evidence="7" id="KW-0716">Sensory transduction</keyword>
<evidence type="ECO:0000256" key="2">
    <source>
        <dbReference type="ARBA" id="ARBA00005364"/>
    </source>
</evidence>
<keyword evidence="12" id="KW-0406">Ion transport</keyword>
<dbReference type="GO" id="GO:0006816">
    <property type="term" value="P:calcium ion transport"/>
    <property type="evidence" value="ECO:0007669"/>
    <property type="project" value="UniProtKB-KW"/>
</dbReference>
<evidence type="ECO:0000256" key="16">
    <source>
        <dbReference type="ARBA" id="ARBA00040585"/>
    </source>
</evidence>
<comment type="subcellular location">
    <subcellularLocation>
        <location evidence="1">Cell membrane</location>
        <topology evidence="1">Multi-pass membrane protein</topology>
    </subcellularLocation>
</comment>
<accession>A0ABD0P1T7</accession>
<dbReference type="EMBL" id="JAMKFB020000018">
    <property type="protein sequence ID" value="KAL0167994.1"/>
    <property type="molecule type" value="Genomic_DNA"/>
</dbReference>
<feature type="region of interest" description="Disordered" evidence="21">
    <location>
        <begin position="1"/>
        <end position="61"/>
    </location>
</feature>
<proteinExistence type="inferred from homology"/>
<evidence type="ECO:0000256" key="18">
    <source>
        <dbReference type="ARBA" id="ARBA00042297"/>
    </source>
</evidence>
<keyword evidence="9" id="KW-0106">Calcium</keyword>
<dbReference type="PANTHER" id="PTHR10846">
    <property type="entry name" value="SODIUM/POTASSIUM/CALCIUM EXCHANGER"/>
    <property type="match status" value="1"/>
</dbReference>